<evidence type="ECO:0000256" key="2">
    <source>
        <dbReference type="ARBA" id="ARBA00023015"/>
    </source>
</evidence>
<keyword evidence="3" id="KW-0804">Transcription</keyword>
<evidence type="ECO:0000256" key="4">
    <source>
        <dbReference type="SAM" id="MobiDB-lite"/>
    </source>
</evidence>
<evidence type="ECO:0000259" key="5">
    <source>
        <dbReference type="PROSITE" id="PS51344"/>
    </source>
</evidence>
<keyword evidence="2" id="KW-0805">Transcription regulation</keyword>
<dbReference type="Gene3D" id="3.30.40.10">
    <property type="entry name" value="Zinc/RING finger domain, C3HC4 (zinc finger)"/>
    <property type="match status" value="1"/>
</dbReference>
<dbReference type="Proteomes" id="UP000046395">
    <property type="component" value="Unassembled WGS sequence"/>
</dbReference>
<protein>
    <submittedName>
        <fullName evidence="7">HTH TFE/IIEalpha-type domain-containing protein</fullName>
    </submittedName>
</protein>
<feature type="domain" description="HTH TFE/IIEalpha-type" evidence="5">
    <location>
        <begin position="16"/>
        <end position="106"/>
    </location>
</feature>
<evidence type="ECO:0000256" key="1">
    <source>
        <dbReference type="ARBA" id="ARBA00008947"/>
    </source>
</evidence>
<dbReference type="STRING" id="70415.A0A5S6R1N8"/>
<dbReference type="SUPFAM" id="SSF57783">
    <property type="entry name" value="Zinc beta-ribbon"/>
    <property type="match status" value="1"/>
</dbReference>
<dbReference type="Pfam" id="PF02002">
    <property type="entry name" value="TFIIE_alpha"/>
    <property type="match status" value="1"/>
</dbReference>
<dbReference type="Gene3D" id="6.10.140.1250">
    <property type="match status" value="1"/>
</dbReference>
<dbReference type="InterPro" id="IPR013083">
    <property type="entry name" value="Znf_RING/FYVE/PHD"/>
</dbReference>
<dbReference type="InterPro" id="IPR002853">
    <property type="entry name" value="TFIIE_asu"/>
</dbReference>
<accession>A0A5S6R1N8</accession>
<dbReference type="GO" id="GO:0006367">
    <property type="term" value="P:transcription initiation at RNA polymerase II promoter"/>
    <property type="evidence" value="ECO:0007669"/>
    <property type="project" value="InterPro"/>
</dbReference>
<evidence type="ECO:0000313" key="7">
    <source>
        <dbReference type="WBParaSite" id="TMUE_3000013219.1"/>
    </source>
</evidence>
<dbReference type="PANTHER" id="PTHR13097">
    <property type="entry name" value="TRANSCRIPTION INITIATION FACTOR IIE, ALPHA SUBUNIT"/>
    <property type="match status" value="1"/>
</dbReference>
<dbReference type="Pfam" id="PF11521">
    <property type="entry name" value="TFIIE-A_C"/>
    <property type="match status" value="1"/>
</dbReference>
<dbReference type="GO" id="GO:0005673">
    <property type="term" value="C:transcription factor TFIIE complex"/>
    <property type="evidence" value="ECO:0007669"/>
    <property type="project" value="TreeGrafter"/>
</dbReference>
<dbReference type="InterPro" id="IPR039997">
    <property type="entry name" value="TFE"/>
</dbReference>
<dbReference type="SMART" id="SM00531">
    <property type="entry name" value="TFIIE"/>
    <property type="match status" value="1"/>
</dbReference>
<dbReference type="InterPro" id="IPR024550">
    <property type="entry name" value="TFIIEa/SarR/Rpc3_HTH_dom"/>
</dbReference>
<dbReference type="PROSITE" id="PS51344">
    <property type="entry name" value="HTH_TFE_IIE"/>
    <property type="match status" value="1"/>
</dbReference>
<comment type="similarity">
    <text evidence="1">Belongs to the TFIIE alpha subunit family.</text>
</comment>
<name>A0A5S6R1N8_TRIMR</name>
<sequence length="387" mass="43946">MDAGGVTVVSEVPDNMLRLVRLIAKAFYGPEFGVVIDLLIRNVSMREEELRTMLKFEPKQLRAILITLKNDKIVKERQETEPRAEGRPLRHNYYFISYASALNMVKYKLDIMRKKLESQENSSSNRASFKCTKCDKVYSDLEINVLWNGNEMKCVYCDNAVIENDVPSGDEALRTSLAKFNEQLWPLFELLISLEGIQLAAHLLEPDPPAKLRMDRLSKEESHASYLENTSGKRDGRDHHDGAQFEGPQYKSVVISDSAAQSRDAPKEIPAWMQSSTVRNEAAFPSVPLDKFGETATEADTKPNDIVMKLLAHENIADETSAAKQEETDEDSDFEDVPEQITVTVQGQPKSLEELMANPVLVNSMTEEEKERYVQVTQQAFQHFYMD</sequence>
<dbReference type="AlphaFoldDB" id="A0A5S6R1N8"/>
<feature type="compositionally biased region" description="Basic and acidic residues" evidence="4">
    <location>
        <begin position="231"/>
        <end position="243"/>
    </location>
</feature>
<dbReference type="PANTHER" id="PTHR13097:SF7">
    <property type="entry name" value="GENERAL TRANSCRIPTION FACTOR IIE SUBUNIT 1"/>
    <property type="match status" value="1"/>
</dbReference>
<keyword evidence="6" id="KW-1185">Reference proteome</keyword>
<dbReference type="WBParaSite" id="TMUE_3000013219.1">
    <property type="protein sequence ID" value="TMUE_3000013219.1"/>
    <property type="gene ID" value="WBGene00284941"/>
</dbReference>
<evidence type="ECO:0000313" key="6">
    <source>
        <dbReference type="Proteomes" id="UP000046395"/>
    </source>
</evidence>
<organism evidence="6 7">
    <name type="scientific">Trichuris muris</name>
    <name type="common">Mouse whipworm</name>
    <dbReference type="NCBI Taxonomy" id="70415"/>
    <lineage>
        <taxon>Eukaryota</taxon>
        <taxon>Metazoa</taxon>
        <taxon>Ecdysozoa</taxon>
        <taxon>Nematoda</taxon>
        <taxon>Enoplea</taxon>
        <taxon>Dorylaimia</taxon>
        <taxon>Trichinellida</taxon>
        <taxon>Trichuridae</taxon>
        <taxon>Trichuris</taxon>
    </lineage>
</organism>
<feature type="region of interest" description="Disordered" evidence="4">
    <location>
        <begin position="215"/>
        <end position="251"/>
    </location>
</feature>
<dbReference type="InterPro" id="IPR021600">
    <property type="entry name" value="TFIIE_asu_C"/>
</dbReference>
<proteinExistence type="inferred from homology"/>
<dbReference type="InterPro" id="IPR017919">
    <property type="entry name" value="TFIIE/TFIIEa_HTH"/>
</dbReference>
<evidence type="ECO:0000256" key="3">
    <source>
        <dbReference type="ARBA" id="ARBA00023163"/>
    </source>
</evidence>
<reference evidence="7" key="1">
    <citation type="submission" date="2019-12" db="UniProtKB">
        <authorList>
            <consortium name="WormBaseParasite"/>
        </authorList>
    </citation>
    <scope>IDENTIFICATION</scope>
</reference>